<evidence type="ECO:0000313" key="2">
    <source>
        <dbReference type="Proteomes" id="UP000321938"/>
    </source>
</evidence>
<proteinExistence type="predicted"/>
<gene>
    <name evidence="1" type="primary">gldB</name>
    <name evidence="1" type="ORF">ES692_08595</name>
</gene>
<accession>A0A5C7B8Z7</accession>
<reference evidence="1 2" key="1">
    <citation type="submission" date="2019-08" db="EMBL/GenBank/DDBJ databases">
        <title>Genome of Psychroserpens burtonensis ACAM 167.</title>
        <authorList>
            <person name="Bowman J.P."/>
        </authorList>
    </citation>
    <scope>NUCLEOTIDE SEQUENCE [LARGE SCALE GENOMIC DNA]</scope>
    <source>
        <strain evidence="1 2">ACAM 167</strain>
    </source>
</reference>
<dbReference type="NCBIfam" id="TIGR03514">
    <property type="entry name" value="GldB_lipo"/>
    <property type="match status" value="1"/>
</dbReference>
<name>A0A5C7B8Z7_9FLAO</name>
<organism evidence="1 2">
    <name type="scientific">Psychroserpens burtonensis</name>
    <dbReference type="NCBI Taxonomy" id="49278"/>
    <lineage>
        <taxon>Bacteria</taxon>
        <taxon>Pseudomonadati</taxon>
        <taxon>Bacteroidota</taxon>
        <taxon>Flavobacteriia</taxon>
        <taxon>Flavobacteriales</taxon>
        <taxon>Flavobacteriaceae</taxon>
        <taxon>Psychroserpens</taxon>
    </lineage>
</organism>
<dbReference type="EMBL" id="VOSB01000011">
    <property type="protein sequence ID" value="TXE17613.1"/>
    <property type="molecule type" value="Genomic_DNA"/>
</dbReference>
<dbReference type="RefSeq" id="WP_147231580.1">
    <property type="nucleotide sequence ID" value="NZ_VOSB01000011.1"/>
</dbReference>
<sequence>MEFLRKSTLFVLVILSFCSCKNEEALETEIAKIKTNFTVERFDRAFAEAKPRDLGSLKMTFPFLFSAKIPDTAWVERMTDSFQLILNNETNLVFANFKTVTNDIDGLFQHLKYYGKTFSEPRIITLTNFVKYREKLAVTDTVVVIAIDNYLGADHAFYANIPRYLTQNMKGSQIVVDLASAYAEKQIFQSQKKTFLDEMIFFGKQLYFKDRVIPFKTDAEKIGYSKKQLEFANANENMIWTEFVENEMLYKTDGSLPARFIADAPFSKFFLELDNETPGRLGQYIGWQIVRSYMRNNEVSLNEMLQTEALDIFNKSNYKPSK</sequence>
<protein>
    <submittedName>
        <fullName evidence="1">Gliding motility lipoprotein GldB</fullName>
    </submittedName>
</protein>
<dbReference type="InterPro" id="IPR019853">
    <property type="entry name" value="GldB-like"/>
</dbReference>
<dbReference type="AlphaFoldDB" id="A0A5C7B8Z7"/>
<comment type="caution">
    <text evidence="1">The sequence shown here is derived from an EMBL/GenBank/DDBJ whole genome shotgun (WGS) entry which is preliminary data.</text>
</comment>
<keyword evidence="2" id="KW-1185">Reference proteome</keyword>
<dbReference type="Proteomes" id="UP000321938">
    <property type="component" value="Unassembled WGS sequence"/>
</dbReference>
<dbReference type="OrthoDB" id="976022at2"/>
<evidence type="ECO:0000313" key="1">
    <source>
        <dbReference type="EMBL" id="TXE17613.1"/>
    </source>
</evidence>
<keyword evidence="1" id="KW-0449">Lipoprotein</keyword>
<dbReference type="Pfam" id="PF25594">
    <property type="entry name" value="GldB_lipo"/>
    <property type="match status" value="1"/>
</dbReference>
<dbReference type="PROSITE" id="PS51257">
    <property type="entry name" value="PROKAR_LIPOPROTEIN"/>
    <property type="match status" value="1"/>
</dbReference>